<evidence type="ECO:0000313" key="1">
    <source>
        <dbReference type="EMBL" id="KAI5677803.1"/>
    </source>
</evidence>
<name>A0ACC0BZ42_CATRO</name>
<dbReference type="EMBL" id="CM044702">
    <property type="protein sequence ID" value="KAI5677803.1"/>
    <property type="molecule type" value="Genomic_DNA"/>
</dbReference>
<keyword evidence="2" id="KW-1185">Reference proteome</keyword>
<accession>A0ACC0BZ42</accession>
<dbReference type="Proteomes" id="UP001060085">
    <property type="component" value="Linkage Group LG02"/>
</dbReference>
<gene>
    <name evidence="1" type="ORF">M9H77_08753</name>
</gene>
<protein>
    <submittedName>
        <fullName evidence="1">Uncharacterized protein</fullName>
    </submittedName>
</protein>
<organism evidence="1 2">
    <name type="scientific">Catharanthus roseus</name>
    <name type="common">Madagascar periwinkle</name>
    <name type="synonym">Vinca rosea</name>
    <dbReference type="NCBI Taxonomy" id="4058"/>
    <lineage>
        <taxon>Eukaryota</taxon>
        <taxon>Viridiplantae</taxon>
        <taxon>Streptophyta</taxon>
        <taxon>Embryophyta</taxon>
        <taxon>Tracheophyta</taxon>
        <taxon>Spermatophyta</taxon>
        <taxon>Magnoliopsida</taxon>
        <taxon>eudicotyledons</taxon>
        <taxon>Gunneridae</taxon>
        <taxon>Pentapetalae</taxon>
        <taxon>asterids</taxon>
        <taxon>lamiids</taxon>
        <taxon>Gentianales</taxon>
        <taxon>Apocynaceae</taxon>
        <taxon>Rauvolfioideae</taxon>
        <taxon>Vinceae</taxon>
        <taxon>Catharanthinae</taxon>
        <taxon>Catharanthus</taxon>
    </lineage>
</organism>
<reference evidence="2" key="1">
    <citation type="journal article" date="2023" name="Nat. Plants">
        <title>Single-cell RNA sequencing provides a high-resolution roadmap for understanding the multicellular compartmentation of specialized metabolism.</title>
        <authorList>
            <person name="Sun S."/>
            <person name="Shen X."/>
            <person name="Li Y."/>
            <person name="Li Y."/>
            <person name="Wang S."/>
            <person name="Li R."/>
            <person name="Zhang H."/>
            <person name="Shen G."/>
            <person name="Guo B."/>
            <person name="Wei J."/>
            <person name="Xu J."/>
            <person name="St-Pierre B."/>
            <person name="Chen S."/>
            <person name="Sun C."/>
        </authorList>
    </citation>
    <scope>NUCLEOTIDE SEQUENCE [LARGE SCALE GENOMIC DNA]</scope>
</reference>
<proteinExistence type="predicted"/>
<evidence type="ECO:0000313" key="2">
    <source>
        <dbReference type="Proteomes" id="UP001060085"/>
    </source>
</evidence>
<comment type="caution">
    <text evidence="1">The sequence shown here is derived from an EMBL/GenBank/DDBJ whole genome shotgun (WGS) entry which is preliminary data.</text>
</comment>
<sequence>MAAQKLNKKTYNIYRQRIALHVASPPYEGLFRWRRRFRLGRVDTLEEEHRPQRLFGNRVLLWCLAGIDYEMPELGSDDLVMGFGLCPWSLTVALHVLLNLGVEAALMCLDSLRPPSCTRNPHKSLQHTHDPSTRSAFSVRGLHCTWLVPRTRASSDGVDVSDSGEWIYLKRSIDRGGCGPIGLHAHRIILCGGVRLPSGESGGARH</sequence>